<dbReference type="PANTHER" id="PTHR42110:SF1">
    <property type="entry name" value="L-ASPARAGINASE, PUTATIVE (AFU_ORTHOLOGUE AFUA_3G11890)-RELATED"/>
    <property type="match status" value="1"/>
</dbReference>
<evidence type="ECO:0000313" key="1">
    <source>
        <dbReference type="EMBL" id="MBL0391900.1"/>
    </source>
</evidence>
<name>A0A936Z1G0_9BURK</name>
<keyword evidence="2" id="KW-1185">Reference proteome</keyword>
<reference evidence="1 2" key="1">
    <citation type="journal article" date="2017" name="Int. J. Syst. Evol. Microbiol.">
        <title>Ramlibacter monticola sp. nov., isolated from forest soil.</title>
        <authorList>
            <person name="Chaudhary D.K."/>
            <person name="Kim J."/>
        </authorList>
    </citation>
    <scope>NUCLEOTIDE SEQUENCE [LARGE SCALE GENOMIC DNA]</scope>
    <source>
        <strain evidence="1 2">KACC 19175</strain>
    </source>
</reference>
<organism evidence="1 2">
    <name type="scientific">Ramlibacter monticola</name>
    <dbReference type="NCBI Taxonomy" id="1926872"/>
    <lineage>
        <taxon>Bacteria</taxon>
        <taxon>Pseudomonadati</taxon>
        <taxon>Pseudomonadota</taxon>
        <taxon>Betaproteobacteria</taxon>
        <taxon>Burkholderiales</taxon>
        <taxon>Comamonadaceae</taxon>
        <taxon>Ramlibacter</taxon>
    </lineage>
</organism>
<evidence type="ECO:0000313" key="2">
    <source>
        <dbReference type="Proteomes" id="UP000599109"/>
    </source>
</evidence>
<comment type="caution">
    <text evidence="1">The sequence shown here is derived from an EMBL/GenBank/DDBJ whole genome shotgun (WGS) entry which is preliminary data.</text>
</comment>
<dbReference type="EMBL" id="JAEQNE010000002">
    <property type="protein sequence ID" value="MBL0391900.1"/>
    <property type="molecule type" value="Genomic_DNA"/>
</dbReference>
<proteinExistence type="predicted"/>
<dbReference type="PANTHER" id="PTHR42110">
    <property type="entry name" value="L-ASPARAGINASE, PUTATIVE (AFU_ORTHOLOGUE AFUA_3G11890)-RELATED"/>
    <property type="match status" value="1"/>
</dbReference>
<dbReference type="AlphaFoldDB" id="A0A936Z1G0"/>
<accession>A0A936Z1G0</accession>
<dbReference type="Proteomes" id="UP000599109">
    <property type="component" value="Unassembled WGS sequence"/>
</dbReference>
<sequence length="337" mass="35996">MPALIPLVETFRGGTRECVHFGAIAVVGALGQVLAHAGDPHWVTFTRSTLKPLQALPFVRDGGARHFGLGSAHLALLCASHSGEAMHVEHVEQILARAGVGYKRLQCGCHVPYYAELGGWPPPAPGSFDERHHNCSGKHSGFLAWCVQHGQPLDTYLEPSHPLQQAIRATVAEVVGLQEHQLAMGIDGCSAPNYAMPLSHLARGFARLGTGLRDSRFGDSFALLAAAMTSHPDLVSGTGRNDLAFMRAGGGDWVTKVGAEGVQVVASRSRGQALAIKIGDGNKLALHAATVEVLDQLGWLDDAQREALRPWRYEAITSIRGAPVGERRAVFRLEGSP</sequence>
<dbReference type="Pfam" id="PF06089">
    <property type="entry name" value="Asparaginase_II"/>
    <property type="match status" value="1"/>
</dbReference>
<dbReference type="RefSeq" id="WP_201674499.1">
    <property type="nucleotide sequence ID" value="NZ_JAEQNE010000002.1"/>
</dbReference>
<protein>
    <submittedName>
        <fullName evidence="1">Asparaginase</fullName>
    </submittedName>
</protein>
<dbReference type="InterPro" id="IPR010349">
    <property type="entry name" value="Asparaginase_II"/>
</dbReference>
<gene>
    <name evidence="1" type="ORF">JJ685_12240</name>
</gene>